<dbReference type="AlphaFoldDB" id="A0AAV7LQX6"/>
<comment type="caution">
    <text evidence="1">The sequence shown here is derived from an EMBL/GenBank/DDBJ whole genome shotgun (WGS) entry which is preliminary data.</text>
</comment>
<gene>
    <name evidence="1" type="ORF">NDU88_006514</name>
</gene>
<keyword evidence="2" id="KW-1185">Reference proteome</keyword>
<proteinExistence type="predicted"/>
<accession>A0AAV7LQX6</accession>
<evidence type="ECO:0000313" key="1">
    <source>
        <dbReference type="EMBL" id="KAJ1093413.1"/>
    </source>
</evidence>
<sequence>MQIDGDFPLVEVSRFFSRAGPVGTGLRSIAASVTFAAAGSHSVCTFVDARHLLRSSPLNAAVPRPVPTPSRCCCAGETLMRTGLRPTPAAPSLGAPSPRAVFVACPAARSRLESVGHLIRSVSLRVAGVTNFIILFVRSGDQILVWFTGEESGDISL</sequence>
<name>A0AAV7LQX6_PLEWA</name>
<reference evidence="1" key="1">
    <citation type="journal article" date="2022" name="bioRxiv">
        <title>Sequencing and chromosome-scale assembly of the giantPleurodeles waltlgenome.</title>
        <authorList>
            <person name="Brown T."/>
            <person name="Elewa A."/>
            <person name="Iarovenko S."/>
            <person name="Subramanian E."/>
            <person name="Araus A.J."/>
            <person name="Petzold A."/>
            <person name="Susuki M."/>
            <person name="Suzuki K.-i.T."/>
            <person name="Hayashi T."/>
            <person name="Toyoda A."/>
            <person name="Oliveira C."/>
            <person name="Osipova E."/>
            <person name="Leigh N.D."/>
            <person name="Simon A."/>
            <person name="Yun M.H."/>
        </authorList>
    </citation>
    <scope>NUCLEOTIDE SEQUENCE</scope>
    <source>
        <strain evidence="1">20211129_DDA</strain>
        <tissue evidence="1">Liver</tissue>
    </source>
</reference>
<protein>
    <submittedName>
        <fullName evidence="1">Uncharacterized protein</fullName>
    </submittedName>
</protein>
<dbReference type="Proteomes" id="UP001066276">
    <property type="component" value="Chromosome 11"/>
</dbReference>
<organism evidence="1 2">
    <name type="scientific">Pleurodeles waltl</name>
    <name type="common">Iberian ribbed newt</name>
    <dbReference type="NCBI Taxonomy" id="8319"/>
    <lineage>
        <taxon>Eukaryota</taxon>
        <taxon>Metazoa</taxon>
        <taxon>Chordata</taxon>
        <taxon>Craniata</taxon>
        <taxon>Vertebrata</taxon>
        <taxon>Euteleostomi</taxon>
        <taxon>Amphibia</taxon>
        <taxon>Batrachia</taxon>
        <taxon>Caudata</taxon>
        <taxon>Salamandroidea</taxon>
        <taxon>Salamandridae</taxon>
        <taxon>Pleurodelinae</taxon>
        <taxon>Pleurodeles</taxon>
    </lineage>
</organism>
<dbReference type="EMBL" id="JANPWB010000015">
    <property type="protein sequence ID" value="KAJ1093413.1"/>
    <property type="molecule type" value="Genomic_DNA"/>
</dbReference>
<evidence type="ECO:0000313" key="2">
    <source>
        <dbReference type="Proteomes" id="UP001066276"/>
    </source>
</evidence>